<dbReference type="CDD" id="cd18720">
    <property type="entry name" value="PIN_YqxD-like"/>
    <property type="match status" value="1"/>
</dbReference>
<gene>
    <name evidence="3" type="ORF">Lery_0644</name>
</gene>
<dbReference type="PATRIC" id="fig|448.7.peg.672"/>
<dbReference type="Proteomes" id="UP000054773">
    <property type="component" value="Unassembled WGS sequence"/>
</dbReference>
<dbReference type="EMBL" id="LNYA01000009">
    <property type="protein sequence ID" value="KTC99105.1"/>
    <property type="molecule type" value="Genomic_DNA"/>
</dbReference>
<dbReference type="PANTHER" id="PTHR35146">
    <property type="entry name" value="UPF0178 PROTEIN YAII"/>
    <property type="match status" value="1"/>
</dbReference>
<reference evidence="3 4" key="1">
    <citation type="submission" date="2015-11" db="EMBL/GenBank/DDBJ databases">
        <title>Genomic analysis of 38 Legionella species identifies large and diverse effector repertoires.</title>
        <authorList>
            <person name="Burstein D."/>
            <person name="Amaro F."/>
            <person name="Zusman T."/>
            <person name="Lifshitz Z."/>
            <person name="Cohen O."/>
            <person name="Gilbert J.A."/>
            <person name="Pupko T."/>
            <person name="Shuman H.A."/>
            <person name="Segal G."/>
        </authorList>
    </citation>
    <scope>NUCLEOTIDE SEQUENCE [LARGE SCALE GENOMIC DNA]</scope>
    <source>
        <strain evidence="3 4">SE-32A-C8</strain>
    </source>
</reference>
<sequence>MTSIWIDGDACPKAIKEIIFKAANRTKIKCILVANQLINLPPSPLIKRLVVERGFDEADKAIVEAVIAGDIVITADLALAEDCLTKHSHVISPRGELFTTNTIKQRLAMRDFNEVMRGSGIHAEGPKSLTPKDIQQFANQLDRLLGRVKSGR</sequence>
<dbReference type="PANTHER" id="PTHR35146:SF1">
    <property type="entry name" value="UPF0178 PROTEIN YAII"/>
    <property type="match status" value="1"/>
</dbReference>
<dbReference type="Pfam" id="PF02639">
    <property type="entry name" value="DUF188"/>
    <property type="match status" value="1"/>
</dbReference>
<dbReference type="InterPro" id="IPR003791">
    <property type="entry name" value="UPF0178"/>
</dbReference>
<comment type="similarity">
    <text evidence="1 2">Belongs to the UPF0178 family.</text>
</comment>
<accession>A0A0W0TTS5</accession>
<protein>
    <recommendedName>
        <fullName evidence="2">UPF0178 protein Lery_0644</fullName>
    </recommendedName>
</protein>
<evidence type="ECO:0000256" key="1">
    <source>
        <dbReference type="ARBA" id="ARBA00008522"/>
    </source>
</evidence>
<evidence type="ECO:0000256" key="2">
    <source>
        <dbReference type="HAMAP-Rule" id="MF_00489"/>
    </source>
</evidence>
<dbReference type="RefSeq" id="WP_058525821.1">
    <property type="nucleotide sequence ID" value="NZ_CAAAHY010000006.1"/>
</dbReference>
<dbReference type="STRING" id="448.Lery_0644"/>
<dbReference type="OrthoDB" id="9798918at2"/>
<dbReference type="AlphaFoldDB" id="A0A0W0TTS5"/>
<name>A0A0W0TTS5_LEGER</name>
<dbReference type="NCBIfam" id="NF001095">
    <property type="entry name" value="PRK00124.1"/>
    <property type="match status" value="1"/>
</dbReference>
<comment type="caution">
    <text evidence="3">The sequence shown here is derived from an EMBL/GenBank/DDBJ whole genome shotgun (WGS) entry which is preliminary data.</text>
</comment>
<dbReference type="HAMAP" id="MF_00489">
    <property type="entry name" value="UPF0178"/>
    <property type="match status" value="1"/>
</dbReference>
<evidence type="ECO:0000313" key="3">
    <source>
        <dbReference type="EMBL" id="KTC99105.1"/>
    </source>
</evidence>
<organism evidence="3 4">
    <name type="scientific">Legionella erythra</name>
    <dbReference type="NCBI Taxonomy" id="448"/>
    <lineage>
        <taxon>Bacteria</taxon>
        <taxon>Pseudomonadati</taxon>
        <taxon>Pseudomonadota</taxon>
        <taxon>Gammaproteobacteria</taxon>
        <taxon>Legionellales</taxon>
        <taxon>Legionellaceae</taxon>
        <taxon>Legionella</taxon>
    </lineage>
</organism>
<evidence type="ECO:0000313" key="4">
    <source>
        <dbReference type="Proteomes" id="UP000054773"/>
    </source>
</evidence>
<proteinExistence type="inferred from homology"/>
<keyword evidence="4" id="KW-1185">Reference proteome</keyword>